<dbReference type="PROSITE" id="PS51767">
    <property type="entry name" value="PEPTIDASE_A1"/>
    <property type="match status" value="1"/>
</dbReference>
<dbReference type="SUPFAM" id="SSF50630">
    <property type="entry name" value="Acid proteases"/>
    <property type="match status" value="1"/>
</dbReference>
<keyword evidence="5" id="KW-1015">Disulfide bond</keyword>
<name>A0A6P8B6P4_PYRGI</name>
<evidence type="ECO:0000256" key="3">
    <source>
        <dbReference type="ARBA" id="ARBA00022750"/>
    </source>
</evidence>
<evidence type="ECO:0000256" key="5">
    <source>
        <dbReference type="PIRSR" id="PIRSR601461-2"/>
    </source>
</evidence>
<evidence type="ECO:0000256" key="6">
    <source>
        <dbReference type="SAM" id="SignalP"/>
    </source>
</evidence>
<feature type="disulfide bond" evidence="5">
    <location>
        <begin position="337"/>
        <end position="372"/>
    </location>
</feature>
<dbReference type="InterPro" id="IPR034163">
    <property type="entry name" value="Aspergillopepsin-like_cat_dom"/>
</dbReference>
<keyword evidence="2" id="KW-0645">Protease</keyword>
<feature type="chain" id="PRO_5028074121" description="Peptidase A1 domain-containing protein" evidence="6">
    <location>
        <begin position="18"/>
        <end position="417"/>
    </location>
</feature>
<keyword evidence="6" id="KW-0732">Signal</keyword>
<accession>A0A6P8B6P4</accession>
<evidence type="ECO:0000259" key="7">
    <source>
        <dbReference type="PROSITE" id="PS51767"/>
    </source>
</evidence>
<dbReference type="Proteomes" id="UP000515153">
    <property type="component" value="Chromosome I"/>
</dbReference>
<dbReference type="PANTHER" id="PTHR47966">
    <property type="entry name" value="BETA-SITE APP-CLEAVING ENZYME, ISOFORM A-RELATED"/>
    <property type="match status" value="1"/>
</dbReference>
<reference evidence="9" key="3">
    <citation type="submission" date="2025-08" db="UniProtKB">
        <authorList>
            <consortium name="RefSeq"/>
        </authorList>
    </citation>
    <scope>IDENTIFICATION</scope>
    <source>
        <strain evidence="9">NI907</strain>
    </source>
</reference>
<keyword evidence="3" id="KW-0064">Aspartyl protease</keyword>
<dbReference type="InterPro" id="IPR033121">
    <property type="entry name" value="PEPTIDASE_A1"/>
</dbReference>
<reference evidence="8 9" key="1">
    <citation type="journal article" date="2019" name="Mol. Biol. Evol.">
        <title>Blast fungal genomes show frequent chromosomal changes, gene gains and losses, and effector gene turnover.</title>
        <authorList>
            <person name="Gomez Luciano L.B."/>
            <person name="Jason Tsai I."/>
            <person name="Chuma I."/>
            <person name="Tosa Y."/>
            <person name="Chen Y.H."/>
            <person name="Li J.Y."/>
            <person name="Li M.Y."/>
            <person name="Jade Lu M.Y."/>
            <person name="Nakayashiki H."/>
            <person name="Li W.H."/>
        </authorList>
    </citation>
    <scope>NUCLEOTIDE SEQUENCE [LARGE SCALE GENOMIC DNA]</scope>
    <source>
        <strain evidence="8 9">NI907</strain>
    </source>
</reference>
<sequence>MLKHALPFAIWITSTLGAPSPSGFGGRFHIDQVHNRNARRNGPAEYAFAHAKYHAPIPQGLSKTMAAMKKVKLGAGNATGEVPSWPQELDIEYLSPIMVGEPAQMVWMNLDTGSSDTWMYASTTGEGHKGDQKFYAPEVSKTASHLADTSWYIEYDADQLAGDGTYASGDVWRDTLSIGDVEIKNMTIQTAKMASVAMVMDVNMSGLAGLCPNHPSTVIPSQPTLLEKLEPVLDEFVFAADLRYQDTGRFRFGHVPKSDYEGEIHWARMNKTSMFWQFDINSVHVGGTNILLQSNWSFIADTGTTLMLLPMDLTKMYYDQVPGAEYNKWYDSYTFPCNETKNLPSWEFSIAGLNGTVPGHYIAYTNVTEKLCYGGIQPWPVEMYGFGILGDVFLKAVYAVFDVQNKTVGFANKKVGA</sequence>
<dbReference type="CDD" id="cd06097">
    <property type="entry name" value="Aspergillopepsin_like"/>
    <property type="match status" value="1"/>
</dbReference>
<evidence type="ECO:0000256" key="4">
    <source>
        <dbReference type="ARBA" id="ARBA00022801"/>
    </source>
</evidence>
<dbReference type="AlphaFoldDB" id="A0A6P8B6P4"/>
<evidence type="ECO:0000313" key="8">
    <source>
        <dbReference type="Proteomes" id="UP000515153"/>
    </source>
</evidence>
<dbReference type="Gene3D" id="2.40.70.10">
    <property type="entry name" value="Acid Proteases"/>
    <property type="match status" value="2"/>
</dbReference>
<reference evidence="9" key="2">
    <citation type="submission" date="2019-10" db="EMBL/GenBank/DDBJ databases">
        <authorList>
            <consortium name="NCBI Genome Project"/>
        </authorList>
    </citation>
    <scope>NUCLEOTIDE SEQUENCE</scope>
    <source>
        <strain evidence="9">NI907</strain>
    </source>
</reference>
<evidence type="ECO:0000256" key="1">
    <source>
        <dbReference type="ARBA" id="ARBA00007447"/>
    </source>
</evidence>
<dbReference type="Pfam" id="PF00026">
    <property type="entry name" value="Asp"/>
    <property type="match status" value="1"/>
</dbReference>
<dbReference type="InterPro" id="IPR001461">
    <property type="entry name" value="Aspartic_peptidase_A1"/>
</dbReference>
<organism evidence="8 9">
    <name type="scientific">Pyricularia grisea</name>
    <name type="common">Crabgrass-specific blast fungus</name>
    <name type="synonym">Magnaporthe grisea</name>
    <dbReference type="NCBI Taxonomy" id="148305"/>
    <lineage>
        <taxon>Eukaryota</taxon>
        <taxon>Fungi</taxon>
        <taxon>Dikarya</taxon>
        <taxon>Ascomycota</taxon>
        <taxon>Pezizomycotina</taxon>
        <taxon>Sordariomycetes</taxon>
        <taxon>Sordariomycetidae</taxon>
        <taxon>Magnaporthales</taxon>
        <taxon>Pyriculariaceae</taxon>
        <taxon>Pyricularia</taxon>
    </lineage>
</organism>
<comment type="similarity">
    <text evidence="1">Belongs to the peptidase A1 family.</text>
</comment>
<dbReference type="OrthoDB" id="2747330at2759"/>
<dbReference type="PANTHER" id="PTHR47966:SF2">
    <property type="entry name" value="ASPERGILLOPEPSIN-1-RELATED"/>
    <property type="match status" value="1"/>
</dbReference>
<gene>
    <name evidence="9" type="ORF">PgNI_05702</name>
</gene>
<keyword evidence="8" id="KW-1185">Reference proteome</keyword>
<feature type="signal peptide" evidence="6">
    <location>
        <begin position="1"/>
        <end position="17"/>
    </location>
</feature>
<keyword evidence="4" id="KW-0378">Hydrolase</keyword>
<dbReference type="KEGG" id="pgri:PgNI_05702"/>
<proteinExistence type="inferred from homology"/>
<evidence type="ECO:0000313" key="9">
    <source>
        <dbReference type="RefSeq" id="XP_030982877.1"/>
    </source>
</evidence>
<feature type="domain" description="Peptidase A1" evidence="7">
    <location>
        <begin position="93"/>
        <end position="411"/>
    </location>
</feature>
<dbReference type="PRINTS" id="PR00792">
    <property type="entry name" value="PEPSIN"/>
</dbReference>
<dbReference type="RefSeq" id="XP_030982877.1">
    <property type="nucleotide sequence ID" value="XM_031125733.1"/>
</dbReference>
<protein>
    <recommendedName>
        <fullName evidence="7">Peptidase A1 domain-containing protein</fullName>
    </recommendedName>
</protein>
<evidence type="ECO:0000256" key="2">
    <source>
        <dbReference type="ARBA" id="ARBA00022670"/>
    </source>
</evidence>
<dbReference type="GO" id="GO:0004190">
    <property type="term" value="F:aspartic-type endopeptidase activity"/>
    <property type="evidence" value="ECO:0007669"/>
    <property type="project" value="UniProtKB-KW"/>
</dbReference>
<dbReference type="GO" id="GO:0006508">
    <property type="term" value="P:proteolysis"/>
    <property type="evidence" value="ECO:0007669"/>
    <property type="project" value="UniProtKB-KW"/>
</dbReference>
<dbReference type="InterPro" id="IPR021109">
    <property type="entry name" value="Peptidase_aspartic_dom_sf"/>
</dbReference>
<dbReference type="GeneID" id="41960642"/>